<dbReference type="Proteomes" id="UP000191518">
    <property type="component" value="Unassembled WGS sequence"/>
</dbReference>
<keyword evidence="2" id="KW-1133">Transmembrane helix</keyword>
<gene>
    <name evidence="3" type="ORF">PENVUL_c017G05475</name>
</gene>
<protein>
    <submittedName>
        <fullName evidence="3">Uncharacterized protein</fullName>
    </submittedName>
</protein>
<keyword evidence="4" id="KW-1185">Reference proteome</keyword>
<feature type="transmembrane region" description="Helical" evidence="2">
    <location>
        <begin position="48"/>
        <end position="69"/>
    </location>
</feature>
<organism evidence="3 4">
    <name type="scientific">Penicillium vulpinum</name>
    <dbReference type="NCBI Taxonomy" id="29845"/>
    <lineage>
        <taxon>Eukaryota</taxon>
        <taxon>Fungi</taxon>
        <taxon>Dikarya</taxon>
        <taxon>Ascomycota</taxon>
        <taxon>Pezizomycotina</taxon>
        <taxon>Eurotiomycetes</taxon>
        <taxon>Eurotiomycetidae</taxon>
        <taxon>Eurotiales</taxon>
        <taxon>Aspergillaceae</taxon>
        <taxon>Penicillium</taxon>
    </lineage>
</organism>
<evidence type="ECO:0000256" key="1">
    <source>
        <dbReference type="SAM" id="MobiDB-lite"/>
    </source>
</evidence>
<evidence type="ECO:0000256" key="2">
    <source>
        <dbReference type="SAM" id="Phobius"/>
    </source>
</evidence>
<evidence type="ECO:0000313" key="4">
    <source>
        <dbReference type="Proteomes" id="UP000191518"/>
    </source>
</evidence>
<dbReference type="EMBL" id="MDYP01000017">
    <property type="protein sequence ID" value="OQE06606.1"/>
    <property type="molecule type" value="Genomic_DNA"/>
</dbReference>
<sequence>MQAHTFPTEISPIPLRPPGTEDETLTAELFRLADEKGRPWMIATARDVLWIVVCFLVVIKTINLLFGWANGEIFRWRRLNAQRELNAQR</sequence>
<keyword evidence="2" id="KW-0812">Transmembrane</keyword>
<keyword evidence="2" id="KW-0472">Membrane</keyword>
<name>A0A1V6RY95_9EURO</name>
<proteinExistence type="predicted"/>
<dbReference type="AlphaFoldDB" id="A0A1V6RY95"/>
<accession>A0A1V6RY95</accession>
<feature type="region of interest" description="Disordered" evidence="1">
    <location>
        <begin position="1"/>
        <end position="21"/>
    </location>
</feature>
<comment type="caution">
    <text evidence="3">The sequence shown here is derived from an EMBL/GenBank/DDBJ whole genome shotgun (WGS) entry which is preliminary data.</text>
</comment>
<evidence type="ECO:0000313" key="3">
    <source>
        <dbReference type="EMBL" id="OQE06606.1"/>
    </source>
</evidence>
<reference evidence="4" key="1">
    <citation type="journal article" date="2017" name="Nat. Microbiol.">
        <title>Global analysis of biosynthetic gene clusters reveals vast potential of secondary metabolite production in Penicillium species.</title>
        <authorList>
            <person name="Nielsen J.C."/>
            <person name="Grijseels S."/>
            <person name="Prigent S."/>
            <person name="Ji B."/>
            <person name="Dainat J."/>
            <person name="Nielsen K.F."/>
            <person name="Frisvad J.C."/>
            <person name="Workman M."/>
            <person name="Nielsen J."/>
        </authorList>
    </citation>
    <scope>NUCLEOTIDE SEQUENCE [LARGE SCALE GENOMIC DNA]</scope>
    <source>
        <strain evidence="4">IBT 29486</strain>
    </source>
</reference>